<dbReference type="STRING" id="4081.A0A3Q7JF42"/>
<dbReference type="SUPFAM" id="SSF54928">
    <property type="entry name" value="RNA-binding domain, RBD"/>
    <property type="match status" value="1"/>
</dbReference>
<reference evidence="3" key="1">
    <citation type="journal article" date="2012" name="Nature">
        <title>The tomato genome sequence provides insights into fleshy fruit evolution.</title>
        <authorList>
            <consortium name="Tomato Genome Consortium"/>
        </authorList>
    </citation>
    <scope>NUCLEOTIDE SEQUENCE [LARGE SCALE GENOMIC DNA]</scope>
    <source>
        <strain evidence="3">cv. Heinz 1706</strain>
    </source>
</reference>
<dbReference type="InParanoid" id="A0A3Q7JF42"/>
<dbReference type="OMA" id="MFDDRPI"/>
<feature type="domain" description="RRM" evidence="2">
    <location>
        <begin position="17"/>
        <end position="100"/>
    </location>
</feature>
<name>A0A3Q7JF42_SOLLC</name>
<dbReference type="GeneID" id="101249221"/>
<dbReference type="GO" id="GO:0003723">
    <property type="term" value="F:RNA binding"/>
    <property type="evidence" value="ECO:0007669"/>
    <property type="project" value="UniProtKB-UniRule"/>
</dbReference>
<dbReference type="InterPro" id="IPR012677">
    <property type="entry name" value="Nucleotide-bd_a/b_plait_sf"/>
</dbReference>
<dbReference type="GO" id="GO:0040029">
    <property type="term" value="P:epigenetic regulation of gene expression"/>
    <property type="evidence" value="ECO:0007669"/>
    <property type="project" value="EnsemblPlants"/>
</dbReference>
<sequence>MESLMKEYAAFEEKVKRTILIDSLSPAATEAVVRASLDQFGNVIQVKFIPNYLEPKTVGLSALVELENADQAKTIISEISSSSFMICGMPRPVRARAAEVEMFDDRPIKPGRKIVCRWLDSSDPDFEVTEKIKHLVSKHAEEAKFCLKHQLEEEENLAKKQTEILNAAYKKYELIDSVVGNRVAERLSERYRVHVANAEQH</sequence>
<dbReference type="PaxDb" id="4081-Solyc10g079580.1.1"/>
<dbReference type="InterPro" id="IPR000504">
    <property type="entry name" value="RRM_dom"/>
</dbReference>
<dbReference type="PROSITE" id="PS50102">
    <property type="entry name" value="RRM"/>
    <property type="match status" value="1"/>
</dbReference>
<dbReference type="FunCoup" id="A0A3Q7JF42">
    <property type="interactions" value="1112"/>
</dbReference>
<dbReference type="InterPro" id="IPR053316">
    <property type="entry name" value="Epigenetic_reg_gene_expr"/>
</dbReference>
<keyword evidence="4" id="KW-1185">Reference proteome</keyword>
<dbReference type="AlphaFoldDB" id="A0A3Q7JF42"/>
<gene>
    <name evidence="3" type="primary">LOC101249221</name>
</gene>
<keyword evidence="1" id="KW-0694">RNA-binding</keyword>
<protein>
    <recommendedName>
        <fullName evidence="2">RRM domain-containing protein</fullName>
    </recommendedName>
</protein>
<dbReference type="GO" id="GO:1902290">
    <property type="term" value="P:positive regulation of defense response to oomycetes"/>
    <property type="evidence" value="ECO:0007669"/>
    <property type="project" value="EnsemblPlants"/>
</dbReference>
<dbReference type="Gene3D" id="3.30.70.330">
    <property type="match status" value="1"/>
</dbReference>
<dbReference type="GO" id="GO:0060147">
    <property type="term" value="P:regulation of post-transcriptional gene silencing"/>
    <property type="evidence" value="ECO:0007669"/>
    <property type="project" value="EnsemblPlants"/>
</dbReference>
<dbReference type="InterPro" id="IPR035979">
    <property type="entry name" value="RBD_domain_sf"/>
</dbReference>
<dbReference type="PANTHER" id="PTHR36309">
    <property type="entry name" value="RNA-BINDING (RRM/RBD/RNP MOTIFS) FAMILY PROTEIN"/>
    <property type="match status" value="1"/>
</dbReference>
<dbReference type="EnsemblPlants" id="Solyc10g079580.2.1">
    <property type="protein sequence ID" value="Solyc10g079580.2.1"/>
    <property type="gene ID" value="Solyc10g079580.2"/>
</dbReference>
<evidence type="ECO:0000259" key="2">
    <source>
        <dbReference type="PROSITE" id="PS50102"/>
    </source>
</evidence>
<evidence type="ECO:0000313" key="4">
    <source>
        <dbReference type="Proteomes" id="UP000004994"/>
    </source>
</evidence>
<dbReference type="GO" id="GO:0032991">
    <property type="term" value="C:protein-containing complex"/>
    <property type="evidence" value="ECO:0007669"/>
    <property type="project" value="EnsemblPlants"/>
</dbReference>
<dbReference type="Proteomes" id="UP000004994">
    <property type="component" value="Chromosome 10"/>
</dbReference>
<evidence type="ECO:0000313" key="3">
    <source>
        <dbReference type="EnsemblPlants" id="Solyc10g079580.2.1"/>
    </source>
</evidence>
<reference evidence="3" key="2">
    <citation type="submission" date="2019-01" db="UniProtKB">
        <authorList>
            <consortium name="EnsemblPlants"/>
        </authorList>
    </citation>
    <scope>IDENTIFICATION</scope>
    <source>
        <strain evidence="3">cv. Heinz 1706</strain>
    </source>
</reference>
<accession>A0A3Q7JF42</accession>
<dbReference type="GO" id="GO:0005634">
    <property type="term" value="C:nucleus"/>
    <property type="evidence" value="ECO:0007669"/>
    <property type="project" value="EnsemblPlants"/>
</dbReference>
<dbReference type="GO" id="GO:0006396">
    <property type="term" value="P:RNA processing"/>
    <property type="evidence" value="ECO:0007669"/>
    <property type="project" value="EnsemblPlants"/>
</dbReference>
<dbReference type="KEGG" id="sly:101249221"/>
<proteinExistence type="predicted"/>
<organism evidence="3">
    <name type="scientific">Solanum lycopersicum</name>
    <name type="common">Tomato</name>
    <name type="synonym">Lycopersicon esculentum</name>
    <dbReference type="NCBI Taxonomy" id="4081"/>
    <lineage>
        <taxon>Eukaryota</taxon>
        <taxon>Viridiplantae</taxon>
        <taxon>Streptophyta</taxon>
        <taxon>Embryophyta</taxon>
        <taxon>Tracheophyta</taxon>
        <taxon>Spermatophyta</taxon>
        <taxon>Magnoliopsida</taxon>
        <taxon>eudicotyledons</taxon>
        <taxon>Gunneridae</taxon>
        <taxon>Pentapetalae</taxon>
        <taxon>asterids</taxon>
        <taxon>lamiids</taxon>
        <taxon>Solanales</taxon>
        <taxon>Solanaceae</taxon>
        <taxon>Solanoideae</taxon>
        <taxon>Solaneae</taxon>
        <taxon>Solanum</taxon>
        <taxon>Solanum subgen. Lycopersicon</taxon>
    </lineage>
</organism>
<dbReference type="PANTHER" id="PTHR36309:SF1">
    <property type="entry name" value="RNA-BINDING (RRM_RBD_RNP MOTIFS) FAMILY PROTEIN"/>
    <property type="match status" value="1"/>
</dbReference>
<dbReference type="OrthoDB" id="1913496at2759"/>
<dbReference type="RefSeq" id="XP_004249245.1">
    <property type="nucleotide sequence ID" value="XM_004249197.5"/>
</dbReference>
<evidence type="ECO:0000256" key="1">
    <source>
        <dbReference type="PROSITE-ProRule" id="PRU00176"/>
    </source>
</evidence>
<dbReference type="Gramene" id="Solyc10g079580.2.1">
    <property type="protein sequence ID" value="Solyc10g079580.2.1"/>
    <property type="gene ID" value="Solyc10g079580.2"/>
</dbReference>